<accession>A0A131Z947</accession>
<dbReference type="AlphaFoldDB" id="A0A131Z947"/>
<dbReference type="EMBL" id="GEDV01000688">
    <property type="protein sequence ID" value="JAP87869.1"/>
    <property type="molecule type" value="Transcribed_RNA"/>
</dbReference>
<evidence type="ECO:0000313" key="1">
    <source>
        <dbReference type="EMBL" id="JAP87869.1"/>
    </source>
</evidence>
<feature type="non-terminal residue" evidence="1">
    <location>
        <position position="1"/>
    </location>
</feature>
<reference evidence="1" key="1">
    <citation type="journal article" date="2016" name="Ticks Tick Borne Dis.">
        <title>De novo assembly and annotation of the salivary gland transcriptome of Rhipicephalus appendiculatus male and female ticks during blood feeding.</title>
        <authorList>
            <person name="de Castro M.H."/>
            <person name="de Klerk D."/>
            <person name="Pienaar R."/>
            <person name="Latif A.A."/>
            <person name="Rees D.J."/>
            <person name="Mans B.J."/>
        </authorList>
    </citation>
    <scope>NUCLEOTIDE SEQUENCE</scope>
    <source>
        <tissue evidence="1">Salivary glands</tissue>
    </source>
</reference>
<protein>
    <submittedName>
        <fullName evidence="1">Cystatin</fullName>
    </submittedName>
</protein>
<proteinExistence type="predicted"/>
<sequence>HGPAATTELFRGSDRKYFGCCFTKGNMAVVKASVLIMALLVSFFEESVQVRGWTEVRGPNDPFYRGLAEFAYLHQREEEGASLSYMVTQARWKKQNRAVIYYNIGFIVFLEQALYEKCLALIRVHTIFEHAGRRTLNKFWCRRVA</sequence>
<name>A0A131Z947_RHIAP</name>
<organism evidence="1">
    <name type="scientific">Rhipicephalus appendiculatus</name>
    <name type="common">Brown ear tick</name>
    <dbReference type="NCBI Taxonomy" id="34631"/>
    <lineage>
        <taxon>Eukaryota</taxon>
        <taxon>Metazoa</taxon>
        <taxon>Ecdysozoa</taxon>
        <taxon>Arthropoda</taxon>
        <taxon>Chelicerata</taxon>
        <taxon>Arachnida</taxon>
        <taxon>Acari</taxon>
        <taxon>Parasitiformes</taxon>
        <taxon>Ixodida</taxon>
        <taxon>Ixodoidea</taxon>
        <taxon>Ixodidae</taxon>
        <taxon>Rhipicephalinae</taxon>
        <taxon>Rhipicephalus</taxon>
        <taxon>Rhipicephalus</taxon>
    </lineage>
</organism>